<keyword evidence="2" id="KW-1185">Reference proteome</keyword>
<evidence type="ECO:0000313" key="3">
    <source>
        <dbReference type="WBParaSite" id="TREG1_28150.4"/>
    </source>
</evidence>
<feature type="compositionally biased region" description="Polar residues" evidence="1">
    <location>
        <begin position="874"/>
        <end position="883"/>
    </location>
</feature>
<reference evidence="3" key="2">
    <citation type="submission" date="2023-11" db="UniProtKB">
        <authorList>
            <consortium name="WormBaseParasite"/>
        </authorList>
    </citation>
    <scope>IDENTIFICATION</scope>
</reference>
<evidence type="ECO:0000256" key="1">
    <source>
        <dbReference type="SAM" id="MobiDB-lite"/>
    </source>
</evidence>
<feature type="compositionally biased region" description="Polar residues" evidence="1">
    <location>
        <begin position="1276"/>
        <end position="1288"/>
    </location>
</feature>
<dbReference type="WBParaSite" id="TREG1_28150.4">
    <property type="protein sequence ID" value="TREG1_28150.4"/>
    <property type="gene ID" value="TREG1_28150"/>
</dbReference>
<proteinExistence type="predicted"/>
<feature type="region of interest" description="Disordered" evidence="1">
    <location>
        <begin position="70"/>
        <end position="99"/>
    </location>
</feature>
<feature type="region of interest" description="Disordered" evidence="1">
    <location>
        <begin position="1253"/>
        <end position="1288"/>
    </location>
</feature>
<protein>
    <submittedName>
        <fullName evidence="3">Uncharacterized protein</fullName>
    </submittedName>
</protein>
<organism evidence="2 3">
    <name type="scientific">Trichobilharzia regenti</name>
    <name type="common">Nasal bird schistosome</name>
    <dbReference type="NCBI Taxonomy" id="157069"/>
    <lineage>
        <taxon>Eukaryota</taxon>
        <taxon>Metazoa</taxon>
        <taxon>Spiralia</taxon>
        <taxon>Lophotrochozoa</taxon>
        <taxon>Platyhelminthes</taxon>
        <taxon>Trematoda</taxon>
        <taxon>Digenea</taxon>
        <taxon>Strigeidida</taxon>
        <taxon>Schistosomatoidea</taxon>
        <taxon>Schistosomatidae</taxon>
        <taxon>Trichobilharzia</taxon>
    </lineage>
</organism>
<feature type="region of interest" description="Disordered" evidence="1">
    <location>
        <begin position="864"/>
        <end position="917"/>
    </location>
</feature>
<feature type="compositionally biased region" description="Low complexity" evidence="1">
    <location>
        <begin position="1253"/>
        <end position="1266"/>
    </location>
</feature>
<evidence type="ECO:0000313" key="2">
    <source>
        <dbReference type="Proteomes" id="UP000050795"/>
    </source>
</evidence>
<accession>A0AA85JPK6</accession>
<name>A0AA85JPK6_TRIRE</name>
<feature type="compositionally biased region" description="Polar residues" evidence="1">
    <location>
        <begin position="904"/>
        <end position="917"/>
    </location>
</feature>
<reference evidence="2" key="1">
    <citation type="submission" date="2022-06" db="EMBL/GenBank/DDBJ databases">
        <authorList>
            <person name="Berger JAMES D."/>
            <person name="Berger JAMES D."/>
        </authorList>
    </citation>
    <scope>NUCLEOTIDE SEQUENCE [LARGE SCALE GENOMIC DNA]</scope>
</reference>
<feature type="compositionally biased region" description="Polar residues" evidence="1">
    <location>
        <begin position="73"/>
        <end position="99"/>
    </location>
</feature>
<dbReference type="Proteomes" id="UP000050795">
    <property type="component" value="Unassembled WGS sequence"/>
</dbReference>
<feature type="compositionally biased region" description="Low complexity" evidence="1">
    <location>
        <begin position="1118"/>
        <end position="1150"/>
    </location>
</feature>
<sequence>MNNFLERIPSNLVNNSHHISQNLTAIRKSRTLMPNEDKASFLSNKRCSNNKQDKRGRRFVSFIEHFKKRSKSADQSNKQSFSQSAKSGDNLVGNESSTSKCQPVITSTFITDTNLHIINHKNQFNSCPVQNHINSPATYDIYPDTVMSTSVYESTHRMESQLNCKPRPASFHPSSQILTHHNPHLYQNSIFSSTLNKETVSPYTYCNIDNLHYMESNQQNEIHNMIMYDSVFDYPPTLSPYPCPTYIPPSDDVTPTNENVNPYPSNCRSRNRPTSVDFHRIRKMHTSMKQFFTFNHYNNNSSRKDDLSQKSINNKVQVKENSVVNPSFFDSSYNNSNLNSPIVNTNNSSNRISLNCSNNTNFKGTILRSFSCTPKSNYESKKKFKSQTLKSQNISIDVTTTCNTNTTTCSSGLSSCDYRRKTLDSDPGLHETETQSRLLLHPSKDKPVNGSSIVSRNSLKTNSKFDMVKSSSVCQVTTCHNMPKLSAKTVQSENNAPVSSTDCKLTDNTLTRANTLSTVGITNTISNSTTTSDDMIKKFESTDITTPTRTSHPGSVMKNNDPNFNITNSNNNNNSSFYSVPHNIPMNGNTTSSDLPERQRLKKLRNSRLMSNFNSTTDDSNHMRINKFMQTTSLLDYLSNDVNNSAFSTLKNNTTSRSDTGSTLPSNIQTTVNHLSSVSDSKPPNDSNRLSMVNSDNVNSVPGGTHPLYLVPRLPIGPHLPFTRFPPYHFQPMLNSSFSSQAPPTFRIPVLIFSFVLPVVEMMVSRLANELSTNTFCTQNHTEQKTVSKACPELLCNLPELHCARLSKAHSVLGYESVRHDIFSKSDDNKDYCNSNNAYPSLRNSRRRESARIHPHYQSVQCSAAVLRPPRPPQRTTSLVRDNQSVRSNSIISSDASYSSHSSPNRNPTCSKQESNNQILSTSLYGTSNQNRYSYIKPLDNMSIAADKLTDKEVSDLDSENDTVWWSHLLPYKPSNLPSNLADRLRQRNSLILSRSSPTARLSNSSLPTSFPYNCSNQINNSNNNNNGNGNKVAYNIPNLMIQSMYEQSDSSGSSGLRTDGLSSLYYTRNKGVSDSRIRHSRPLSVHTDYSHSANNSFHLPSLTHLNSTINTDTVHYSSSSSSASSQQRQHQQQQQQQRPSQQISTRPSSLSLGLSFKNVTPKATSFVAAAATTTTPTPTITSTRTNKLYESHNSSAYLPQTNIFNSIPDYLLTPYPPSDSPLLGQYCRLLLLRTNDGIQRNNISINNNADNNSNGININNMNNKNVSPPIEHSSKLTPTAETPATPV</sequence>
<feature type="compositionally biased region" description="Low complexity" evidence="1">
    <location>
        <begin position="885"/>
        <end position="903"/>
    </location>
</feature>
<feature type="region of interest" description="Disordered" evidence="1">
    <location>
        <begin position="1113"/>
        <end position="1150"/>
    </location>
</feature>